<dbReference type="WBParaSite" id="SBAD_0000656801-mRNA-1">
    <property type="protein sequence ID" value="SBAD_0000656801-mRNA-1"/>
    <property type="gene ID" value="SBAD_0000656801"/>
</dbReference>
<dbReference type="EMBL" id="UZAM01009654">
    <property type="protein sequence ID" value="VDP09751.1"/>
    <property type="molecule type" value="Genomic_DNA"/>
</dbReference>
<evidence type="ECO:0000256" key="1">
    <source>
        <dbReference type="PROSITE-ProRule" id="PRU00117"/>
    </source>
</evidence>
<evidence type="ECO:0000313" key="4">
    <source>
        <dbReference type="EMBL" id="VDP09751.1"/>
    </source>
</evidence>
<dbReference type="AlphaFoldDB" id="A0A183IRS7"/>
<reference evidence="4 5" key="2">
    <citation type="submission" date="2018-11" db="EMBL/GenBank/DDBJ databases">
        <authorList>
            <consortium name="Pathogen Informatics"/>
        </authorList>
    </citation>
    <scope>NUCLEOTIDE SEQUENCE [LARGE SCALE GENOMIC DNA]</scope>
</reference>
<dbReference type="InterPro" id="IPR004087">
    <property type="entry name" value="KH_dom"/>
</dbReference>
<evidence type="ECO:0000313" key="6">
    <source>
        <dbReference type="WBParaSite" id="SBAD_0000656801-mRNA-1"/>
    </source>
</evidence>
<dbReference type="SMART" id="SM00322">
    <property type="entry name" value="KH"/>
    <property type="match status" value="1"/>
</dbReference>
<keyword evidence="5" id="KW-1185">Reference proteome</keyword>
<protein>
    <submittedName>
        <fullName evidence="6">KH domain-containing protein</fullName>
    </submittedName>
</protein>
<dbReference type="PROSITE" id="PS50084">
    <property type="entry name" value="KH_TYPE_1"/>
    <property type="match status" value="1"/>
</dbReference>
<reference evidence="6" key="1">
    <citation type="submission" date="2016-06" db="UniProtKB">
        <authorList>
            <consortium name="WormBaseParasite"/>
        </authorList>
    </citation>
    <scope>IDENTIFICATION</scope>
</reference>
<dbReference type="PANTHER" id="PTHR20849">
    <property type="entry name" value="EUKARYOTIC TRANSLATION INITIATION FACTOR 4E-BINDING PROTEIN MEXTLI"/>
    <property type="match status" value="1"/>
</dbReference>
<dbReference type="InterPro" id="IPR004088">
    <property type="entry name" value="KH_dom_type_1"/>
</dbReference>
<sequence length="249" mass="27088">MIALLKNVEQQHPLYSLGELNRVFVSLRQACCRDAGQLGTACRVRIMELIELRAMGWVPNLAHSQYYLKRSSSSMLSRDFTAGAGDTMCSGTHAFGPQPSYYLIPASHVSHTQAGIAFISPAAAAVINQPPPLPPKAVPGPIKAAPPSKLSSKSFRSPRTAGKNQHRGEMTIRNADSGKIMGIKGRRVAIIEELSQTVISFQKVAVGAKDRSLIINGPSEEHIAKAKALIEETIRRNVSPVRVKRLQFD</sequence>
<dbReference type="GO" id="GO:0045727">
    <property type="term" value="P:positive regulation of translation"/>
    <property type="evidence" value="ECO:0007669"/>
    <property type="project" value="InterPro"/>
</dbReference>
<accession>A0A183IRS7</accession>
<dbReference type="GO" id="GO:1901190">
    <property type="term" value="P:regulation of formation of translation initiation ternary complex"/>
    <property type="evidence" value="ECO:0007669"/>
    <property type="project" value="TreeGrafter"/>
</dbReference>
<dbReference type="PANTHER" id="PTHR20849:SF2">
    <property type="entry name" value="EUKARYOTIC TRANSLATION INITIATION FACTOR 4E-BINDING PROTEIN MEXTLI"/>
    <property type="match status" value="1"/>
</dbReference>
<dbReference type="GO" id="GO:0003743">
    <property type="term" value="F:translation initiation factor activity"/>
    <property type="evidence" value="ECO:0007669"/>
    <property type="project" value="TreeGrafter"/>
</dbReference>
<dbReference type="GO" id="GO:0003723">
    <property type="term" value="F:RNA binding"/>
    <property type="evidence" value="ECO:0007669"/>
    <property type="project" value="UniProtKB-UniRule"/>
</dbReference>
<dbReference type="Gene3D" id="3.30.1370.10">
    <property type="entry name" value="K Homology domain, type 1"/>
    <property type="match status" value="1"/>
</dbReference>
<keyword evidence="1" id="KW-0694">RNA-binding</keyword>
<name>A0A183IRS7_9BILA</name>
<dbReference type="CDD" id="cd22454">
    <property type="entry name" value="KH-I_Mextli_like"/>
    <property type="match status" value="1"/>
</dbReference>
<dbReference type="Proteomes" id="UP000270296">
    <property type="component" value="Unassembled WGS sequence"/>
</dbReference>
<dbReference type="GO" id="GO:0034518">
    <property type="term" value="C:RNA cap binding complex"/>
    <property type="evidence" value="ECO:0007669"/>
    <property type="project" value="TreeGrafter"/>
</dbReference>
<dbReference type="Pfam" id="PF00013">
    <property type="entry name" value="KH_1"/>
    <property type="match status" value="1"/>
</dbReference>
<evidence type="ECO:0000259" key="3">
    <source>
        <dbReference type="SMART" id="SM00322"/>
    </source>
</evidence>
<proteinExistence type="predicted"/>
<feature type="domain" description="K Homology" evidence="3">
    <location>
        <begin position="164"/>
        <end position="235"/>
    </location>
</feature>
<gene>
    <name evidence="4" type="ORF">SBAD_LOCUS6324</name>
</gene>
<dbReference type="InterPro" id="IPR040160">
    <property type="entry name" value="Mxt"/>
</dbReference>
<dbReference type="OrthoDB" id="6357832at2759"/>
<organism evidence="6">
    <name type="scientific">Soboliphyme baturini</name>
    <dbReference type="NCBI Taxonomy" id="241478"/>
    <lineage>
        <taxon>Eukaryota</taxon>
        <taxon>Metazoa</taxon>
        <taxon>Ecdysozoa</taxon>
        <taxon>Nematoda</taxon>
        <taxon>Enoplea</taxon>
        <taxon>Dorylaimia</taxon>
        <taxon>Dioctophymatida</taxon>
        <taxon>Dioctophymatoidea</taxon>
        <taxon>Soboliphymatidae</taxon>
        <taxon>Soboliphyme</taxon>
    </lineage>
</organism>
<evidence type="ECO:0000313" key="5">
    <source>
        <dbReference type="Proteomes" id="UP000270296"/>
    </source>
</evidence>
<feature type="region of interest" description="Disordered" evidence="2">
    <location>
        <begin position="141"/>
        <end position="166"/>
    </location>
</feature>
<dbReference type="GO" id="GO:0005737">
    <property type="term" value="C:cytoplasm"/>
    <property type="evidence" value="ECO:0007669"/>
    <property type="project" value="TreeGrafter"/>
</dbReference>
<evidence type="ECO:0000256" key="2">
    <source>
        <dbReference type="SAM" id="MobiDB-lite"/>
    </source>
</evidence>
<dbReference type="GO" id="GO:0008190">
    <property type="term" value="F:eukaryotic initiation factor 4E binding"/>
    <property type="evidence" value="ECO:0007669"/>
    <property type="project" value="InterPro"/>
</dbReference>
<dbReference type="InterPro" id="IPR036612">
    <property type="entry name" value="KH_dom_type_1_sf"/>
</dbReference>
<dbReference type="SUPFAM" id="SSF54791">
    <property type="entry name" value="Eukaryotic type KH-domain (KH-domain type I)"/>
    <property type="match status" value="1"/>
</dbReference>
<feature type="compositionally biased region" description="Low complexity" evidence="2">
    <location>
        <begin position="141"/>
        <end position="154"/>
    </location>
</feature>